<organism evidence="2 3">
    <name type="scientific">Carnobacterium iners</name>
    <dbReference type="NCBI Taxonomy" id="1073423"/>
    <lineage>
        <taxon>Bacteria</taxon>
        <taxon>Bacillati</taxon>
        <taxon>Bacillota</taxon>
        <taxon>Bacilli</taxon>
        <taxon>Lactobacillales</taxon>
        <taxon>Carnobacteriaceae</taxon>
        <taxon>Carnobacterium</taxon>
    </lineage>
</organism>
<evidence type="ECO:0000313" key="3">
    <source>
        <dbReference type="Proteomes" id="UP000193435"/>
    </source>
</evidence>
<reference evidence="2 3" key="1">
    <citation type="submission" date="2017-04" db="EMBL/GenBank/DDBJ databases">
        <authorList>
            <person name="Afonso C.L."/>
            <person name="Miller P.J."/>
            <person name="Scott M.A."/>
            <person name="Spackman E."/>
            <person name="Goraichik I."/>
            <person name="Dimitrov K.M."/>
            <person name="Suarez D.L."/>
            <person name="Swayne D.E."/>
        </authorList>
    </citation>
    <scope>NUCLEOTIDE SEQUENCE [LARGE SCALE GENOMIC DNA]</scope>
    <source>
        <strain evidence="2 3">LMG26642</strain>
    </source>
</reference>
<dbReference type="STRING" id="1073423.SAMN04488700_1834"/>
<dbReference type="InterPro" id="IPR003797">
    <property type="entry name" value="DegV"/>
</dbReference>
<dbReference type="Gene3D" id="3.40.50.10170">
    <property type="match status" value="1"/>
</dbReference>
<dbReference type="EMBL" id="FXBJ01000002">
    <property type="protein sequence ID" value="SMH35847.1"/>
    <property type="molecule type" value="Genomic_DNA"/>
</dbReference>
<name>A0A1X7NDU8_9LACT</name>
<dbReference type="Pfam" id="PF02645">
    <property type="entry name" value="DegV"/>
    <property type="match status" value="1"/>
</dbReference>
<protein>
    <submittedName>
        <fullName evidence="2">EDD domain protein, DegV family</fullName>
    </submittedName>
</protein>
<dbReference type="InterPro" id="IPR043168">
    <property type="entry name" value="DegV_C"/>
</dbReference>
<dbReference type="GO" id="GO:0008289">
    <property type="term" value="F:lipid binding"/>
    <property type="evidence" value="ECO:0007669"/>
    <property type="project" value="UniProtKB-KW"/>
</dbReference>
<dbReference type="SUPFAM" id="SSF82549">
    <property type="entry name" value="DAK1/DegV-like"/>
    <property type="match status" value="1"/>
</dbReference>
<dbReference type="AlphaFoldDB" id="A0A1X7NDU8"/>
<dbReference type="Gene3D" id="3.30.1180.10">
    <property type="match status" value="1"/>
</dbReference>
<evidence type="ECO:0000313" key="2">
    <source>
        <dbReference type="EMBL" id="SMH35847.1"/>
    </source>
</evidence>
<dbReference type="PROSITE" id="PS51482">
    <property type="entry name" value="DEGV"/>
    <property type="match status" value="1"/>
</dbReference>
<dbReference type="InterPro" id="IPR050270">
    <property type="entry name" value="DegV_domain_contain"/>
</dbReference>
<keyword evidence="3" id="KW-1185">Reference proteome</keyword>
<gene>
    <name evidence="2" type="ORF">SAMN04488700_1834</name>
</gene>
<dbReference type="OrthoDB" id="5429275at2"/>
<accession>A0A1X7NDU8</accession>
<dbReference type="RefSeq" id="WP_085559926.1">
    <property type="nucleotide sequence ID" value="NZ_FOAH01000003.1"/>
</dbReference>
<dbReference type="PANTHER" id="PTHR33434:SF8">
    <property type="entry name" value="DEGV DOMAIN-CONTAINING PROTEIN SPR1019"/>
    <property type="match status" value="1"/>
</dbReference>
<sequence length="280" mass="30859">MRKITIVTDSSAQLSSDEIKALDIHILPVNILIDGITYIDGVDIGKVEFMELMEKSAHLPKTSQPPLGKFIELYDKLGENGGEVISIHMTEAFSGTVNAARQAAEMTNTKVTVVDSTFTDRGLSFQVIEAARLAKSGADEIAILAEIERVKQYTRLFICIRTLDNLIKGGRVSRVMGVVSHLIDVKLMLEMVDGNLQTRVKCRGMKSINKFNQTVKETVMKTKNLAEISFSYAGDFDYANELKESFQLAMPDVPMTISHTSPGVATHTGTGAFSIIYYVK</sequence>
<dbReference type="NCBIfam" id="TIGR00762">
    <property type="entry name" value="DegV"/>
    <property type="match status" value="1"/>
</dbReference>
<dbReference type="PANTHER" id="PTHR33434">
    <property type="entry name" value="DEGV DOMAIN-CONTAINING PROTEIN DR_1986-RELATED"/>
    <property type="match status" value="1"/>
</dbReference>
<keyword evidence="1" id="KW-0446">Lipid-binding</keyword>
<dbReference type="Proteomes" id="UP000193435">
    <property type="component" value="Unassembled WGS sequence"/>
</dbReference>
<evidence type="ECO:0000256" key="1">
    <source>
        <dbReference type="ARBA" id="ARBA00023121"/>
    </source>
</evidence>
<proteinExistence type="predicted"/>